<name>D2Q3N3_KRIFD</name>
<gene>
    <name evidence="2" type="ordered locus">Kfla_6916</name>
</gene>
<dbReference type="KEGG" id="kfl:Kfla_6916"/>
<feature type="region of interest" description="Disordered" evidence="1">
    <location>
        <begin position="105"/>
        <end position="143"/>
    </location>
</feature>
<evidence type="ECO:0000256" key="1">
    <source>
        <dbReference type="SAM" id="MobiDB-lite"/>
    </source>
</evidence>
<dbReference type="HOGENOM" id="CLU_061724_0_0_11"/>
<evidence type="ECO:0008006" key="4">
    <source>
        <dbReference type="Google" id="ProtNLM"/>
    </source>
</evidence>
<keyword evidence="3" id="KW-1185">Reference proteome</keyword>
<dbReference type="eggNOG" id="COG1846">
    <property type="taxonomic scope" value="Bacteria"/>
</dbReference>
<dbReference type="AlphaFoldDB" id="D2Q3N3"/>
<protein>
    <recommendedName>
        <fullName evidence="4">SalK</fullName>
    </recommendedName>
</protein>
<dbReference type="Proteomes" id="UP000007967">
    <property type="component" value="Chromosome"/>
</dbReference>
<feature type="compositionally biased region" description="Basic and acidic residues" evidence="1">
    <location>
        <begin position="126"/>
        <end position="143"/>
    </location>
</feature>
<proteinExistence type="predicted"/>
<dbReference type="STRING" id="479435.Kfla_6916"/>
<evidence type="ECO:0000313" key="3">
    <source>
        <dbReference type="Proteomes" id="UP000007967"/>
    </source>
</evidence>
<sequence>MQESRARRMWRVLEPYHAITYFAPDTRRATDALGLRGGWMSYFACRAAPLGPVGPELVTAVFYTFHPSMVARAIPDAWTHASPAQLVTTRLGAVDRALHRLLPYLASPARRTPPEPPVPSTPDAEASPRTEAEPQGRRSPGEVEAWVKRAAEVARRAADLAPTAGRPMAAANAALEWADEPHLVLWQAATILRESRGDGHVSALVNAGLSPCQACLTISATGGPSKEVFQLNRRWSDDEWTEAAEDLRTRGLLDADGALTERGHAVRQQVEDTTDRLAEQGWKALGHDKAEELDRLVRPISSKLMTSGFIPPDNPMALRWPTSELT</sequence>
<dbReference type="Pfam" id="PF21863">
    <property type="entry name" value="HTH_67"/>
    <property type="match status" value="2"/>
</dbReference>
<reference evidence="3" key="1">
    <citation type="submission" date="2009-09" db="EMBL/GenBank/DDBJ databases">
        <title>The complete genome of Kribbella flavida DSM 17836.</title>
        <authorList>
            <consortium name="US DOE Joint Genome Institute (JGI-PGF)"/>
            <person name="Lucas S."/>
            <person name="Copeland A."/>
            <person name="Lapidus A."/>
            <person name="Glavina del Rio T."/>
            <person name="Dalin E."/>
            <person name="Tice H."/>
            <person name="Bruce D."/>
            <person name="Goodwin L."/>
            <person name="Pitluck S."/>
            <person name="Kyrpides N."/>
            <person name="Mavromatis K."/>
            <person name="Ivanova N."/>
            <person name="Saunders E."/>
            <person name="Brettin T."/>
            <person name="Detter J.C."/>
            <person name="Han C."/>
            <person name="Larimer F."/>
            <person name="Land M."/>
            <person name="Hauser L."/>
            <person name="Markowitz V."/>
            <person name="Cheng J.-F."/>
            <person name="Hugenholtz P."/>
            <person name="Woyke T."/>
            <person name="Wu D."/>
            <person name="Pukall R."/>
            <person name="Klenk H.-P."/>
            <person name="Eisen J.A."/>
        </authorList>
    </citation>
    <scope>NUCLEOTIDE SEQUENCE [LARGE SCALE GENOMIC DNA]</scope>
    <source>
        <strain evidence="3">DSM 17836 / JCM 10339 / NBRC 14399</strain>
    </source>
</reference>
<reference evidence="2 3" key="2">
    <citation type="journal article" date="2010" name="Stand. Genomic Sci.">
        <title>Complete genome sequence of Kribbella flavida type strain (IFO 14399).</title>
        <authorList>
            <person name="Pukall R."/>
            <person name="Lapidus A."/>
            <person name="Glavina Del Rio T."/>
            <person name="Copeland A."/>
            <person name="Tice H."/>
            <person name="Cheng J.-F."/>
            <person name="Lucas S."/>
            <person name="Chen F."/>
            <person name="Nolan M."/>
            <person name="LaButti K."/>
            <person name="Pati A."/>
            <person name="Ivanova N."/>
            <person name="Mavrommatis K."/>
            <person name="Mikhailova N."/>
            <person name="Pitluck S."/>
            <person name="Bruce D."/>
            <person name="Goodwin L."/>
            <person name="Land M."/>
            <person name="Hauser L."/>
            <person name="Chang Y.-J."/>
            <person name="Jeffries C.D."/>
            <person name="Chen A."/>
            <person name="Palaniappan K."/>
            <person name="Chain P."/>
            <person name="Rohde M."/>
            <person name="Goeker M."/>
            <person name="Bristow J."/>
            <person name="Eisen J.A."/>
            <person name="Markowitz V."/>
            <person name="Hugenholtz P."/>
            <person name="Kyrpides N.C."/>
            <person name="Klenk H.-P."/>
            <person name="Brettin T."/>
        </authorList>
    </citation>
    <scope>NUCLEOTIDE SEQUENCE [LARGE SCALE GENOMIC DNA]</scope>
    <source>
        <strain evidence="3">DSM 17836 / JCM 10339 / NBRC 14399</strain>
    </source>
</reference>
<dbReference type="RefSeq" id="WP_012924457.1">
    <property type="nucleotide sequence ID" value="NC_013729.1"/>
</dbReference>
<dbReference type="InterPro" id="IPR054058">
    <property type="entry name" value="HTH_67"/>
</dbReference>
<organism evidence="2 3">
    <name type="scientific">Kribbella flavida (strain DSM 17836 / JCM 10339 / NBRC 14399)</name>
    <dbReference type="NCBI Taxonomy" id="479435"/>
    <lineage>
        <taxon>Bacteria</taxon>
        <taxon>Bacillati</taxon>
        <taxon>Actinomycetota</taxon>
        <taxon>Actinomycetes</taxon>
        <taxon>Propionibacteriales</taxon>
        <taxon>Kribbellaceae</taxon>
        <taxon>Kribbella</taxon>
    </lineage>
</organism>
<evidence type="ECO:0000313" key="2">
    <source>
        <dbReference type="EMBL" id="ADB35905.1"/>
    </source>
</evidence>
<dbReference type="EMBL" id="CP001736">
    <property type="protein sequence ID" value="ADB35905.1"/>
    <property type="molecule type" value="Genomic_DNA"/>
</dbReference>
<accession>D2Q3N3</accession>
<dbReference type="NCBIfam" id="NF047719">
    <property type="entry name" value="SCO6745_fam_HTH"/>
    <property type="match status" value="2"/>
</dbReference>